<feature type="compositionally biased region" description="Basic and acidic residues" evidence="3">
    <location>
        <begin position="298"/>
        <end position="307"/>
    </location>
</feature>
<evidence type="ECO:0000256" key="3">
    <source>
        <dbReference type="SAM" id="MobiDB-lite"/>
    </source>
</evidence>
<feature type="region of interest" description="Disordered" evidence="3">
    <location>
        <begin position="107"/>
        <end position="138"/>
    </location>
</feature>
<proteinExistence type="predicted"/>
<dbReference type="GO" id="GO:0031519">
    <property type="term" value="C:PcG protein complex"/>
    <property type="evidence" value="ECO:0007669"/>
    <property type="project" value="UniProtKB-ARBA"/>
</dbReference>
<sequence length="331" mass="37339">MAPDILNNWKKSLSKFQEKHIEKFLRRKMDLNLACQVEIICGDHLLEQTLREVPCVTADAAMQANWTRADRMVHGPNIDGLYSFILIVVPTATRWQRLAMHLPPESYSYTEPPSHPGSARGAGKPQMAAAQPPRAPRGSDYLTETHATTITEYLHSCCKSCIVRHFYYSNRCPKCNTVVHETQPLYNISKRRSKKALESVFQIPPELHMSLLLEFIGANEGTGYFKLMKKMFLQVPGKAAGTDQQTLPREKGMGEIGDLKEVENAEAGGKPGGVKHNLGHLRVPFQEEEAALEEDEELEKKEKEGEMSHFSLIREGYGPESKDKNEHLRAD</sequence>
<comment type="caution">
    <text evidence="4">The sequence shown here is derived from an EMBL/GenBank/DDBJ whole genome shotgun (WGS) entry which is preliminary data.</text>
</comment>
<keyword evidence="5" id="KW-1185">Reference proteome</keyword>
<comment type="subcellular location">
    <subcellularLocation>
        <location evidence="1">Nucleus</location>
    </subcellularLocation>
</comment>
<keyword evidence="2" id="KW-0539">Nucleus</keyword>
<dbReference type="InterPro" id="IPR051507">
    <property type="entry name" value="PcG_RING_finger"/>
</dbReference>
<evidence type="ECO:0000313" key="4">
    <source>
        <dbReference type="EMBL" id="KAK1341385.1"/>
    </source>
</evidence>
<organism evidence="4 5">
    <name type="scientific">Cnephaeus nilssonii</name>
    <name type="common">Northern bat</name>
    <name type="synonym">Eptesicus nilssonii</name>
    <dbReference type="NCBI Taxonomy" id="3371016"/>
    <lineage>
        <taxon>Eukaryota</taxon>
        <taxon>Metazoa</taxon>
        <taxon>Chordata</taxon>
        <taxon>Craniata</taxon>
        <taxon>Vertebrata</taxon>
        <taxon>Euteleostomi</taxon>
        <taxon>Mammalia</taxon>
        <taxon>Eutheria</taxon>
        <taxon>Laurasiatheria</taxon>
        <taxon>Chiroptera</taxon>
        <taxon>Yangochiroptera</taxon>
        <taxon>Vespertilionidae</taxon>
        <taxon>Cnephaeus</taxon>
    </lineage>
</organism>
<feature type="compositionally biased region" description="Basic and acidic residues" evidence="3">
    <location>
        <begin position="320"/>
        <end position="331"/>
    </location>
</feature>
<evidence type="ECO:0000256" key="1">
    <source>
        <dbReference type="ARBA" id="ARBA00004123"/>
    </source>
</evidence>
<dbReference type="PANTHER" id="PTHR45893">
    <property type="entry name" value="POLYCOMB GROUP RING FINGER PROTEIN"/>
    <property type="match status" value="1"/>
</dbReference>
<evidence type="ECO:0000256" key="2">
    <source>
        <dbReference type="ARBA" id="ARBA00023242"/>
    </source>
</evidence>
<protein>
    <submittedName>
        <fullName evidence="4">Uncharacterized protein</fullName>
    </submittedName>
</protein>
<dbReference type="SUPFAM" id="SSF57850">
    <property type="entry name" value="RING/U-box"/>
    <property type="match status" value="1"/>
</dbReference>
<evidence type="ECO:0000313" key="5">
    <source>
        <dbReference type="Proteomes" id="UP001177744"/>
    </source>
</evidence>
<dbReference type="Proteomes" id="UP001177744">
    <property type="component" value="Unassembled WGS sequence"/>
</dbReference>
<dbReference type="InterPro" id="IPR013083">
    <property type="entry name" value="Znf_RING/FYVE/PHD"/>
</dbReference>
<dbReference type="Gene3D" id="3.30.40.10">
    <property type="entry name" value="Zinc/RING finger domain, C3HC4 (zinc finger)"/>
    <property type="match status" value="1"/>
</dbReference>
<feature type="region of interest" description="Disordered" evidence="3">
    <location>
        <begin position="289"/>
        <end position="331"/>
    </location>
</feature>
<name>A0AA40LQ58_CNENI</name>
<dbReference type="EMBL" id="JAULJE010000007">
    <property type="protein sequence ID" value="KAK1341385.1"/>
    <property type="molecule type" value="Genomic_DNA"/>
</dbReference>
<accession>A0AA40LQ58</accession>
<dbReference type="AlphaFoldDB" id="A0AA40LQ58"/>
<reference evidence="4" key="1">
    <citation type="submission" date="2023-06" db="EMBL/GenBank/DDBJ databases">
        <title>Reference genome for the Northern bat (Eptesicus nilssonii), a most northern bat species.</title>
        <authorList>
            <person name="Laine V.N."/>
            <person name="Pulliainen A.T."/>
            <person name="Lilley T.M."/>
        </authorList>
    </citation>
    <scope>NUCLEOTIDE SEQUENCE</scope>
    <source>
        <strain evidence="4">BLF_Eptnil</strain>
        <tissue evidence="4">Kidney</tissue>
    </source>
</reference>
<gene>
    <name evidence="4" type="ORF">QTO34_017791</name>
</gene>